<evidence type="ECO:0000256" key="4">
    <source>
        <dbReference type="SAM" id="MobiDB-lite"/>
    </source>
</evidence>
<reference evidence="6 7" key="1">
    <citation type="submission" date="2020-07" db="EMBL/GenBank/DDBJ databases">
        <title>Sequencing the genomes of 1000 actinobacteria strains.</title>
        <authorList>
            <person name="Klenk H.-P."/>
        </authorList>
    </citation>
    <scope>NUCLEOTIDE SEQUENCE [LARGE SCALE GENOMIC DNA]</scope>
    <source>
        <strain evidence="6 7">DSM 7487</strain>
    </source>
</reference>
<dbReference type="InterPro" id="IPR046335">
    <property type="entry name" value="LacI/GalR-like_sensor"/>
</dbReference>
<dbReference type="Gene3D" id="1.10.260.40">
    <property type="entry name" value="lambda repressor-like DNA-binding domains"/>
    <property type="match status" value="1"/>
</dbReference>
<evidence type="ECO:0000313" key="7">
    <source>
        <dbReference type="Proteomes" id="UP000521922"/>
    </source>
</evidence>
<dbReference type="SMART" id="SM00354">
    <property type="entry name" value="HTH_LACI"/>
    <property type="match status" value="1"/>
</dbReference>
<dbReference type="InterPro" id="IPR010982">
    <property type="entry name" value="Lambda_DNA-bd_dom_sf"/>
</dbReference>
<dbReference type="SUPFAM" id="SSF53822">
    <property type="entry name" value="Periplasmic binding protein-like I"/>
    <property type="match status" value="1"/>
</dbReference>
<keyword evidence="3" id="KW-0804">Transcription</keyword>
<dbReference type="PROSITE" id="PS00356">
    <property type="entry name" value="HTH_LACI_1"/>
    <property type="match status" value="1"/>
</dbReference>
<dbReference type="CDD" id="cd01392">
    <property type="entry name" value="HTH_LacI"/>
    <property type="match status" value="1"/>
</dbReference>
<feature type="domain" description="HTH lacI-type" evidence="5">
    <location>
        <begin position="6"/>
        <end position="60"/>
    </location>
</feature>
<organism evidence="6 7">
    <name type="scientific">Kineococcus aurantiacus</name>
    <dbReference type="NCBI Taxonomy" id="37633"/>
    <lineage>
        <taxon>Bacteria</taxon>
        <taxon>Bacillati</taxon>
        <taxon>Actinomycetota</taxon>
        <taxon>Actinomycetes</taxon>
        <taxon>Kineosporiales</taxon>
        <taxon>Kineosporiaceae</taxon>
        <taxon>Kineococcus</taxon>
    </lineage>
</organism>
<keyword evidence="2" id="KW-0238">DNA-binding</keyword>
<dbReference type="Pfam" id="PF00356">
    <property type="entry name" value="LacI"/>
    <property type="match status" value="1"/>
</dbReference>
<dbReference type="Gene3D" id="3.40.50.2300">
    <property type="match status" value="2"/>
</dbReference>
<dbReference type="PANTHER" id="PTHR30146:SF153">
    <property type="entry name" value="LACTOSE OPERON REPRESSOR"/>
    <property type="match status" value="1"/>
</dbReference>
<gene>
    <name evidence="6" type="ORF">BJ968_003244</name>
</gene>
<dbReference type="Proteomes" id="UP000521922">
    <property type="component" value="Unassembled WGS sequence"/>
</dbReference>
<dbReference type="EMBL" id="JACCBB010000001">
    <property type="protein sequence ID" value="NYD23704.1"/>
    <property type="molecule type" value="Genomic_DNA"/>
</dbReference>
<dbReference type="InterPro" id="IPR028082">
    <property type="entry name" value="Peripla_BP_I"/>
</dbReference>
<dbReference type="GO" id="GO:0003700">
    <property type="term" value="F:DNA-binding transcription factor activity"/>
    <property type="evidence" value="ECO:0007669"/>
    <property type="project" value="TreeGrafter"/>
</dbReference>
<feature type="region of interest" description="Disordered" evidence="4">
    <location>
        <begin position="306"/>
        <end position="343"/>
    </location>
</feature>
<proteinExistence type="predicted"/>
<evidence type="ECO:0000256" key="2">
    <source>
        <dbReference type="ARBA" id="ARBA00023125"/>
    </source>
</evidence>
<dbReference type="GO" id="GO:0000976">
    <property type="term" value="F:transcription cis-regulatory region binding"/>
    <property type="evidence" value="ECO:0007669"/>
    <property type="project" value="TreeGrafter"/>
</dbReference>
<keyword evidence="1" id="KW-0805">Transcription regulation</keyword>
<evidence type="ECO:0000256" key="1">
    <source>
        <dbReference type="ARBA" id="ARBA00023015"/>
    </source>
</evidence>
<evidence type="ECO:0000313" key="6">
    <source>
        <dbReference type="EMBL" id="NYD23704.1"/>
    </source>
</evidence>
<keyword evidence="7" id="KW-1185">Reference proteome</keyword>
<dbReference type="SUPFAM" id="SSF47413">
    <property type="entry name" value="lambda repressor-like DNA-binding domains"/>
    <property type="match status" value="1"/>
</dbReference>
<dbReference type="RefSeq" id="WP_179753610.1">
    <property type="nucleotide sequence ID" value="NZ_BAAAGN010000011.1"/>
</dbReference>
<name>A0A7Y9DN69_9ACTN</name>
<dbReference type="PANTHER" id="PTHR30146">
    <property type="entry name" value="LACI-RELATED TRANSCRIPTIONAL REPRESSOR"/>
    <property type="match status" value="1"/>
</dbReference>
<evidence type="ECO:0000259" key="5">
    <source>
        <dbReference type="PROSITE" id="PS50932"/>
    </source>
</evidence>
<accession>A0A7Y9DN69</accession>
<comment type="caution">
    <text evidence="6">The sequence shown here is derived from an EMBL/GenBank/DDBJ whole genome shotgun (WGS) entry which is preliminary data.</text>
</comment>
<protein>
    <submittedName>
        <fullName evidence="6">LacI family transcriptional regulator</fullName>
    </submittedName>
</protein>
<evidence type="ECO:0000256" key="3">
    <source>
        <dbReference type="ARBA" id="ARBA00023163"/>
    </source>
</evidence>
<dbReference type="PROSITE" id="PS50932">
    <property type="entry name" value="HTH_LACI_2"/>
    <property type="match status" value="1"/>
</dbReference>
<sequence>MPHKRATIYEVASLAGVSHQTVSRYLRQNGGLKPATTAKVQAAIAELNYRPNLAARSMRTRRSGRLAFLVPATKLNVLPLRLVSEAVTVGHGAGYAIDLIGLEGPAADRATRVAEIADSGEYEGILSLGTRAQGPEPSSGTPVVTIANYDDELRGTGALADSAAGVQIVRALADLGHEHFLHLAGPPGWASARNRQRTFLEATADLGLSATVVEGDWHAQSGFDGIAALPRDTPVTAVLAANDHVAVGALRALTQRGWRVPRDVSLFGWDGLDFGRFCTPTLSTVAIDVERQGREAMERLVALARGQEPPAPDARSLHTILPRESIGPAPTRRPRLKALPTTS</sequence>
<dbReference type="Pfam" id="PF13377">
    <property type="entry name" value="Peripla_BP_3"/>
    <property type="match status" value="1"/>
</dbReference>
<dbReference type="InterPro" id="IPR000843">
    <property type="entry name" value="HTH_LacI"/>
</dbReference>
<dbReference type="AlphaFoldDB" id="A0A7Y9DN69"/>